<feature type="domain" description="Centromere/kinetochore protein zw10 middle" evidence="13">
    <location>
        <begin position="220"/>
        <end position="456"/>
    </location>
</feature>
<keyword evidence="5" id="KW-0963">Cytoplasm</keyword>
<evidence type="ECO:0000256" key="6">
    <source>
        <dbReference type="ARBA" id="ARBA00022618"/>
    </source>
</evidence>
<evidence type="ECO:0000256" key="9">
    <source>
        <dbReference type="ARBA" id="ARBA00023306"/>
    </source>
</evidence>
<evidence type="ECO:0000256" key="3">
    <source>
        <dbReference type="ARBA" id="ARBA00006245"/>
    </source>
</evidence>
<feature type="domain" description="ZW10 C-terminal helical" evidence="15">
    <location>
        <begin position="650"/>
        <end position="799"/>
    </location>
</feature>
<accession>A0ABM0JUY0</accession>
<comment type="similarity">
    <text evidence="3">Belongs to the ZW10 family.</text>
</comment>
<protein>
    <submittedName>
        <fullName evidence="17">Centromere/kinetochore protein zw10 homolog</fullName>
    </submittedName>
</protein>
<dbReference type="Pfam" id="PF20666">
    <property type="entry name" value="ZW10_C"/>
    <property type="match status" value="1"/>
</dbReference>
<dbReference type="Pfam" id="PF20665">
    <property type="entry name" value="Zw10_middle"/>
    <property type="match status" value="1"/>
</dbReference>
<evidence type="ECO:0000313" key="16">
    <source>
        <dbReference type="Proteomes" id="UP000694888"/>
    </source>
</evidence>
<evidence type="ECO:0000256" key="10">
    <source>
        <dbReference type="ARBA" id="ARBA00023328"/>
    </source>
</evidence>
<comment type="subcellular location">
    <subcellularLocation>
        <location evidence="2">Chromosome</location>
        <location evidence="2">Centromere</location>
        <location evidence="2">Kinetochore</location>
    </subcellularLocation>
    <subcellularLocation>
        <location evidence="1">Cytoplasm</location>
    </subcellularLocation>
</comment>
<evidence type="ECO:0000256" key="5">
    <source>
        <dbReference type="ARBA" id="ARBA00022490"/>
    </source>
</evidence>
<evidence type="ECO:0000256" key="8">
    <source>
        <dbReference type="ARBA" id="ARBA00022838"/>
    </source>
</evidence>
<dbReference type="Proteomes" id="UP000694888">
    <property type="component" value="Unplaced"/>
</dbReference>
<dbReference type="GeneID" id="101848830"/>
<evidence type="ECO:0000313" key="17">
    <source>
        <dbReference type="RefSeq" id="XP_005102106.1"/>
    </source>
</evidence>
<proteinExistence type="inferred from homology"/>
<keyword evidence="10" id="KW-0137">Centromere</keyword>
<evidence type="ECO:0000256" key="4">
    <source>
        <dbReference type="ARBA" id="ARBA00022454"/>
    </source>
</evidence>
<evidence type="ECO:0000256" key="7">
    <source>
        <dbReference type="ARBA" id="ARBA00022776"/>
    </source>
</evidence>
<dbReference type="Pfam" id="PF22766">
    <property type="entry name" value="ZW10_C2"/>
    <property type="match status" value="1"/>
</dbReference>
<dbReference type="InterPro" id="IPR055148">
    <property type="entry name" value="ZW10_C_2"/>
</dbReference>
<dbReference type="Pfam" id="PF06248">
    <property type="entry name" value="Zw10_N"/>
    <property type="match status" value="1"/>
</dbReference>
<keyword evidence="9" id="KW-0131">Cell cycle</keyword>
<gene>
    <name evidence="17" type="primary">LOC101848830</name>
</gene>
<name>A0ABM0JUY0_APLCA</name>
<dbReference type="Gene3D" id="1.10.357.150">
    <property type="match status" value="1"/>
</dbReference>
<dbReference type="PANTHER" id="PTHR12205:SF0">
    <property type="entry name" value="CENTROMERE_KINETOCHORE PROTEIN ZW10 HOMOLOG"/>
    <property type="match status" value="1"/>
</dbReference>
<evidence type="ECO:0000256" key="11">
    <source>
        <dbReference type="SAM" id="MobiDB-lite"/>
    </source>
</evidence>
<reference evidence="17" key="1">
    <citation type="submission" date="2025-08" db="UniProtKB">
        <authorList>
            <consortium name="RefSeq"/>
        </authorList>
    </citation>
    <scope>IDENTIFICATION</scope>
</reference>
<dbReference type="InterPro" id="IPR048344">
    <property type="entry name" value="Zw10_middle"/>
</dbReference>
<dbReference type="InterPro" id="IPR048343">
    <property type="entry name" value="ZW10_C"/>
</dbReference>
<feature type="domain" description="Centromere/kinetochore protein zw10 C-terminal" evidence="14">
    <location>
        <begin position="502"/>
        <end position="628"/>
    </location>
</feature>
<feature type="region of interest" description="Disordered" evidence="11">
    <location>
        <begin position="275"/>
        <end position="297"/>
    </location>
</feature>
<sequence>MSSFVAKVLEHAGQMEKKAVHVQLDVLLDKLSGLEVEVHQLVENKYSRFLPTLNAAEDLSHTVHQVHSDLASVESKINSEIKGQLSVSTGEFQSLNQQLTEAKTKLAALNYLVEIQDLLQNFSAAVSTKRYSEAAVAVRQLEVLLQQPLSEHDDQISILKEMRVELTILKETLHRALTDAWTDSVRWNVQGGKLSSSQVGRDVVGKTEEVCLAVSCVGEGAQVLAETVEGLYMTQSLAGKMKTFTEHVQAQMFPYILERSDFVIDLKPSSSVQTLKISVPDKSGSGGNSKNRKPAGNEDEVHYRTVFSNVLALLEHLHKMFLHLGFGWQAAHETSLSSSLSPSVTRDASEMETESSQVATVTGKGTLMSLLGQEVSPWLLDQLCRTVIAKAVPSSAKDLEGFNEVITSTGLLQNKLIELGFIQPDNKTLPDYVQNVNALFASKKCQTLLEEARELMTASLHDSVALPEDKPVGEWPPLLPGGVKKSKRMEAAGGELSENTLRLPKCRISTTVECLVRTAYETLQEATESSPECATQMYYAVRGLFEIFCLVVPKHHSQSLETFPQVAALHHNNCMYVAHHFLTLAHQFAPRLPATIVPTFVDLIHPIRQSGCEAFRRQLSHQRALLLESLDGAEGFANVEEAANREQSERAIKQVLLQLEHLQKVWKPVLPIDVYKKSMGKLTSAVVERITDCVSLLEDIAQEAGQVLLALLSPLEEEAGRFLTSPGEVPAAELLRFVPGWPRLSELKVVLEASLQDISDRWAEGKGPLALAYSPNEVKQMIRALFQNTSRRSAVLASIR</sequence>
<evidence type="ECO:0000259" key="13">
    <source>
        <dbReference type="Pfam" id="PF20665"/>
    </source>
</evidence>
<dbReference type="InterPro" id="IPR009361">
    <property type="entry name" value="Zw10_N"/>
</dbReference>
<evidence type="ECO:0000259" key="15">
    <source>
        <dbReference type="Pfam" id="PF22766"/>
    </source>
</evidence>
<keyword evidence="8" id="KW-0995">Kinetochore</keyword>
<keyword evidence="6" id="KW-0132">Cell division</keyword>
<evidence type="ECO:0000256" key="1">
    <source>
        <dbReference type="ARBA" id="ARBA00004496"/>
    </source>
</evidence>
<organism evidence="16 17">
    <name type="scientific">Aplysia californica</name>
    <name type="common">California sea hare</name>
    <dbReference type="NCBI Taxonomy" id="6500"/>
    <lineage>
        <taxon>Eukaryota</taxon>
        <taxon>Metazoa</taxon>
        <taxon>Spiralia</taxon>
        <taxon>Lophotrochozoa</taxon>
        <taxon>Mollusca</taxon>
        <taxon>Gastropoda</taxon>
        <taxon>Heterobranchia</taxon>
        <taxon>Euthyneura</taxon>
        <taxon>Tectipleura</taxon>
        <taxon>Aplysiida</taxon>
        <taxon>Aplysioidea</taxon>
        <taxon>Aplysiidae</taxon>
        <taxon>Aplysia</taxon>
    </lineage>
</organism>
<evidence type="ECO:0000259" key="12">
    <source>
        <dbReference type="Pfam" id="PF06248"/>
    </source>
</evidence>
<evidence type="ECO:0000256" key="2">
    <source>
        <dbReference type="ARBA" id="ARBA00004629"/>
    </source>
</evidence>
<dbReference type="PANTHER" id="PTHR12205">
    <property type="entry name" value="CENTROMERE/KINETOCHORE PROTEIN ZW10"/>
    <property type="match status" value="1"/>
</dbReference>
<feature type="domain" description="Centromere/kinetochore protein zw10 N-terminal" evidence="12">
    <location>
        <begin position="32"/>
        <end position="119"/>
    </location>
</feature>
<evidence type="ECO:0000259" key="14">
    <source>
        <dbReference type="Pfam" id="PF20666"/>
    </source>
</evidence>
<keyword evidence="4" id="KW-0158">Chromosome</keyword>
<dbReference type="InterPro" id="IPR046362">
    <property type="entry name" value="Zw10/DSL1_C_sf"/>
</dbReference>
<dbReference type="RefSeq" id="XP_005102106.1">
    <property type="nucleotide sequence ID" value="XM_005102049.2"/>
</dbReference>
<keyword evidence="7" id="KW-0498">Mitosis</keyword>
<keyword evidence="16" id="KW-1185">Reference proteome</keyword>